<dbReference type="AlphaFoldDB" id="A0A8H7MJW2"/>
<evidence type="ECO:0000313" key="3">
    <source>
        <dbReference type="EMBL" id="KAF9697480.1"/>
    </source>
</evidence>
<gene>
    <name evidence="3" type="ORF">EKO04_005106</name>
</gene>
<organism evidence="3 4">
    <name type="scientific">Ascochyta lentis</name>
    <dbReference type="NCBI Taxonomy" id="205686"/>
    <lineage>
        <taxon>Eukaryota</taxon>
        <taxon>Fungi</taxon>
        <taxon>Dikarya</taxon>
        <taxon>Ascomycota</taxon>
        <taxon>Pezizomycotina</taxon>
        <taxon>Dothideomycetes</taxon>
        <taxon>Pleosporomycetidae</taxon>
        <taxon>Pleosporales</taxon>
        <taxon>Pleosporineae</taxon>
        <taxon>Didymellaceae</taxon>
        <taxon>Ascochyta</taxon>
    </lineage>
</organism>
<evidence type="ECO:0000256" key="1">
    <source>
        <dbReference type="SAM" id="MobiDB-lite"/>
    </source>
</evidence>
<keyword evidence="2" id="KW-0812">Transmembrane</keyword>
<evidence type="ECO:0000313" key="4">
    <source>
        <dbReference type="Proteomes" id="UP000651452"/>
    </source>
</evidence>
<feature type="compositionally biased region" description="Polar residues" evidence="1">
    <location>
        <begin position="128"/>
        <end position="142"/>
    </location>
</feature>
<evidence type="ECO:0008006" key="5">
    <source>
        <dbReference type="Google" id="ProtNLM"/>
    </source>
</evidence>
<proteinExistence type="predicted"/>
<feature type="region of interest" description="Disordered" evidence="1">
    <location>
        <begin position="120"/>
        <end position="177"/>
    </location>
</feature>
<evidence type="ECO:0000256" key="2">
    <source>
        <dbReference type="SAM" id="Phobius"/>
    </source>
</evidence>
<feature type="region of interest" description="Disordered" evidence="1">
    <location>
        <begin position="1"/>
        <end position="72"/>
    </location>
</feature>
<keyword evidence="2" id="KW-0472">Membrane</keyword>
<keyword evidence="2" id="KW-1133">Transmembrane helix</keyword>
<feature type="transmembrane region" description="Helical" evidence="2">
    <location>
        <begin position="186"/>
        <end position="212"/>
    </location>
</feature>
<dbReference type="OrthoDB" id="3923199at2759"/>
<sequence length="610" mass="67297">MEHRENYYDNMHNMHTPQRTPSEGDWSPPPPQFEENDHIYTAQGPLHANSPPSPYSSMPHSPPPPLSPPLHAFQHAAPQEYGKQYINSPVSTEKETPYTTHMAIGSPTPDYSAPQVVPIQQAYPNGGQPFSPSSHGGSTLDSPQPRPYTFKEHVDPNDQHISRAGSVPPPVPPKDGRKCGMKKRTLWMLMGCFLFWLIALAVGLGAGLGIGLKKKGGNKIQSDPFCREYPKLCIGGALNAEYISKKGAFNGSGIALAGESWNPETGTLFTLYFQHHTGDLRSLKYSKGQKWVGGTKSEIVASDAKNATPISAVSYVANSTQFFHVFYIGRDNTVKQVTQTNASTTAAYWTPGPLTAQNLKVYDSPSSGLQACWKGNYYGDSDFTNFPTNTGKPNEIPFDNRLGMNIWYALDNSTFQQYAWYAGNDDWQPLKKWPGFNTQAGVGCYSWGAGTTQYAMMVSQDSDVEFYWKDSDTNTTTQVHNDLHPINSWVNASSATIPDVWPSTSLGYTTYFYAQSADTSIRGYDINYNAENTSYPLRENFTVQTPAAPLYALGGTHMSVTAVSEKNDKGDVLYDSLYVFFQTEGDDITAATRRVYGGEWTIAPLNVPDV</sequence>
<keyword evidence="4" id="KW-1185">Reference proteome</keyword>
<dbReference type="SUPFAM" id="SSF89372">
    <property type="entry name" value="Fucose-specific lectin"/>
    <property type="match status" value="1"/>
</dbReference>
<comment type="caution">
    <text evidence="3">The sequence shown here is derived from an EMBL/GenBank/DDBJ whole genome shotgun (WGS) entry which is preliminary data.</text>
</comment>
<name>A0A8H7MJW2_9PLEO</name>
<dbReference type="Proteomes" id="UP000651452">
    <property type="component" value="Unassembled WGS sequence"/>
</dbReference>
<feature type="compositionally biased region" description="Basic and acidic residues" evidence="1">
    <location>
        <begin position="149"/>
        <end position="161"/>
    </location>
</feature>
<reference evidence="3" key="1">
    <citation type="submission" date="2018-12" db="EMBL/GenBank/DDBJ databases">
        <authorList>
            <person name="Syme R.A."/>
            <person name="Farfan-Caceres L."/>
            <person name="Lichtenzveig J."/>
        </authorList>
    </citation>
    <scope>NUCLEOTIDE SEQUENCE</scope>
    <source>
        <strain evidence="3">Al4</strain>
    </source>
</reference>
<reference evidence="3" key="2">
    <citation type="submission" date="2020-09" db="EMBL/GenBank/DDBJ databases">
        <title>Reference genome assembly for Australian Ascochyta lentis isolate Al4.</title>
        <authorList>
            <person name="Lee R.C."/>
            <person name="Farfan-Caceres L.M."/>
            <person name="Debler J.W."/>
            <person name="Williams A.H."/>
            <person name="Henares B.M."/>
        </authorList>
    </citation>
    <scope>NUCLEOTIDE SEQUENCE</scope>
    <source>
        <strain evidence="3">Al4</strain>
    </source>
</reference>
<protein>
    <recommendedName>
        <fullName evidence="5">Fucose-specific lectin</fullName>
    </recommendedName>
</protein>
<dbReference type="EMBL" id="RZGK01000008">
    <property type="protein sequence ID" value="KAF9697480.1"/>
    <property type="molecule type" value="Genomic_DNA"/>
</dbReference>
<dbReference type="Gene3D" id="2.120.10.70">
    <property type="entry name" value="Fucose-specific lectin"/>
    <property type="match status" value="1"/>
</dbReference>
<accession>A0A8H7MJW2</accession>